<protein>
    <submittedName>
        <fullName evidence="2">Uncharacterized protein</fullName>
    </submittedName>
</protein>
<evidence type="ECO:0000313" key="3">
    <source>
        <dbReference type="Proteomes" id="UP000307201"/>
    </source>
</evidence>
<proteinExistence type="predicted"/>
<dbReference type="AlphaFoldDB" id="A0A5R9BVB3"/>
<dbReference type="Proteomes" id="UP000307201">
    <property type="component" value="Unassembled WGS sequence"/>
</dbReference>
<gene>
    <name evidence="2" type="ORF">FEZ48_13830</name>
    <name evidence="1" type="ORF">FEZ48_13930</name>
</gene>
<sequence>MDVKAFYKDLAEWVLSINQQSQTLGPTEYWEYILNTAGELSKKYNERPLVKAVLHAHIDYLEQAWKEQ</sequence>
<dbReference type="EMBL" id="VBTE01000094">
    <property type="protein sequence ID" value="TLQ04040.1"/>
    <property type="molecule type" value="Genomic_DNA"/>
</dbReference>
<evidence type="ECO:0000313" key="1">
    <source>
        <dbReference type="EMBL" id="TLQ03821.1"/>
    </source>
</evidence>
<reference evidence="2 3" key="1">
    <citation type="submission" date="2019-05" db="EMBL/GenBank/DDBJ databases">
        <title>The metagenome of a microbial culture collection derived from dairy environment covers the genomic content of the human microbiome.</title>
        <authorList>
            <person name="Roder T."/>
            <person name="Wuthrich D."/>
            <person name="Sattari Z."/>
            <person name="Von Ah U."/>
            <person name="Bar C."/>
            <person name="Ronchi F."/>
            <person name="Macpherson A.J."/>
            <person name="Ganal-Vonarburg S.C."/>
            <person name="Bruggmann R."/>
            <person name="Vergeres G."/>
        </authorList>
    </citation>
    <scope>NUCLEOTIDE SEQUENCE [LARGE SCALE GENOMIC DNA]</scope>
    <source>
        <strain evidence="2 3">FAM 24235</strain>
    </source>
</reference>
<organism evidence="2 3">
    <name type="scientific">Marinilactibacillus psychrotolerans</name>
    <dbReference type="NCBI Taxonomy" id="191770"/>
    <lineage>
        <taxon>Bacteria</taxon>
        <taxon>Bacillati</taxon>
        <taxon>Bacillota</taxon>
        <taxon>Bacilli</taxon>
        <taxon>Lactobacillales</taxon>
        <taxon>Carnobacteriaceae</taxon>
        <taxon>Marinilactibacillus</taxon>
    </lineage>
</organism>
<accession>A0A5R9BVB3</accession>
<dbReference type="RefSeq" id="WP_138473236.1">
    <property type="nucleotide sequence ID" value="NZ_JBGQQG010000017.1"/>
</dbReference>
<name>A0A5R9BVB3_9LACT</name>
<dbReference type="EMBL" id="VBTE01000107">
    <property type="protein sequence ID" value="TLQ03821.1"/>
    <property type="molecule type" value="Genomic_DNA"/>
</dbReference>
<evidence type="ECO:0000313" key="2">
    <source>
        <dbReference type="EMBL" id="TLQ04040.1"/>
    </source>
</evidence>
<comment type="caution">
    <text evidence="2">The sequence shown here is derived from an EMBL/GenBank/DDBJ whole genome shotgun (WGS) entry which is preliminary data.</text>
</comment>
<dbReference type="OrthoDB" id="2305864at2"/>